<feature type="transmembrane region" description="Helical" evidence="1">
    <location>
        <begin position="414"/>
        <end position="435"/>
    </location>
</feature>
<feature type="transmembrane region" description="Helical" evidence="1">
    <location>
        <begin position="181"/>
        <end position="200"/>
    </location>
</feature>
<feature type="transmembrane region" description="Helical" evidence="1">
    <location>
        <begin position="241"/>
        <end position="259"/>
    </location>
</feature>
<dbReference type="Proteomes" id="UP000474778">
    <property type="component" value="Unassembled WGS sequence"/>
</dbReference>
<keyword evidence="1" id="KW-0812">Transmembrane</keyword>
<sequence length="436" mass="46909">MLNKAAKPLVKLVDRYLPDPYIFVLLLTLLVFGAAMVVEQQSPLQLVTYWGQGFWALLSFSMQMLLVLVAGYMLASSPPIKRLLDGIAALAKSAPQAIILVTLVSLLASWINWGFGLVVGALFAKALARQVKVDYRLLVASAYSGFVVWHGGLAGSIPLTIATEGHFAEDKIGIIATDNTIFAGFNLVLLAVLFVLIPLVNRFMLPSEEESIYVDREKLADPEVETEAVTRPADYLENSRLLAWAVGGAGLVYLGQYFFVAGGKLNLNIVNYLFLFLAIILHQTPRSLLTSLNEAIKGGAGIVIQFPFYAGIMALMVQSGLAQSISSGFVAIASADSLPFWSFISAGIVNIFVPSGGGQWAVQAPIMLPAAEALGADVARIAMAVAWGDAWTNLIQPFWALPVLAIAGLKARDIMGFCLMQLIITGIVISIGLTWF</sequence>
<feature type="transmembrane region" description="Helical" evidence="1">
    <location>
        <begin position="295"/>
        <end position="317"/>
    </location>
</feature>
<evidence type="ECO:0000313" key="3">
    <source>
        <dbReference type="Proteomes" id="UP000474778"/>
    </source>
</evidence>
<feature type="transmembrane region" description="Helical" evidence="1">
    <location>
        <begin position="20"/>
        <end position="38"/>
    </location>
</feature>
<feature type="transmembrane region" description="Helical" evidence="1">
    <location>
        <begin position="329"/>
        <end position="353"/>
    </location>
</feature>
<feature type="transmembrane region" description="Helical" evidence="1">
    <location>
        <begin position="265"/>
        <end position="283"/>
    </location>
</feature>
<feature type="transmembrane region" description="Helical" evidence="1">
    <location>
        <begin position="135"/>
        <end position="161"/>
    </location>
</feature>
<dbReference type="Pfam" id="PF02667">
    <property type="entry name" value="SCFA_trans"/>
    <property type="match status" value="1"/>
</dbReference>
<dbReference type="PANTHER" id="PTHR41983">
    <property type="entry name" value="SHORT-CHAIN FATTY ACID TRANSPORTER-RELATED"/>
    <property type="match status" value="1"/>
</dbReference>
<dbReference type="GO" id="GO:0005886">
    <property type="term" value="C:plasma membrane"/>
    <property type="evidence" value="ECO:0007669"/>
    <property type="project" value="TreeGrafter"/>
</dbReference>
<keyword evidence="3" id="KW-1185">Reference proteome</keyword>
<accession>A0A6L7I015</accession>
<comment type="caution">
    <text evidence="2">The sequence shown here is derived from an EMBL/GenBank/DDBJ whole genome shotgun (WGS) entry which is preliminary data.</text>
</comment>
<dbReference type="InterPro" id="IPR006160">
    <property type="entry name" value="SCFA_transpt_AtoE"/>
</dbReference>
<proteinExistence type="predicted"/>
<evidence type="ECO:0000313" key="2">
    <source>
        <dbReference type="EMBL" id="MXR69856.1"/>
    </source>
</evidence>
<dbReference type="EMBL" id="WRPA01000013">
    <property type="protein sequence ID" value="MXR69856.1"/>
    <property type="molecule type" value="Genomic_DNA"/>
</dbReference>
<organism evidence="2 3">
    <name type="scientific">Shewanella insulae</name>
    <dbReference type="NCBI Taxonomy" id="2681496"/>
    <lineage>
        <taxon>Bacteria</taxon>
        <taxon>Pseudomonadati</taxon>
        <taxon>Pseudomonadota</taxon>
        <taxon>Gammaproteobacteria</taxon>
        <taxon>Alteromonadales</taxon>
        <taxon>Shewanellaceae</taxon>
        <taxon>Shewanella</taxon>
    </lineage>
</organism>
<keyword evidence="1" id="KW-1133">Transmembrane helix</keyword>
<dbReference type="PANTHER" id="PTHR41983:SF2">
    <property type="entry name" value="SHORT-CHAIN FATTY ACID TRANSPORTER-RELATED"/>
    <property type="match status" value="1"/>
</dbReference>
<gene>
    <name evidence="2" type="ORF">GNT65_14430</name>
</gene>
<feature type="transmembrane region" description="Helical" evidence="1">
    <location>
        <begin position="50"/>
        <end position="74"/>
    </location>
</feature>
<dbReference type="RefSeq" id="WP_160797363.1">
    <property type="nucleotide sequence ID" value="NZ_WRPA01000013.1"/>
</dbReference>
<dbReference type="AlphaFoldDB" id="A0A6L7I015"/>
<protein>
    <submittedName>
        <fullName evidence="2">Short-chain fatty acid transporter</fullName>
    </submittedName>
</protein>
<feature type="transmembrane region" description="Helical" evidence="1">
    <location>
        <begin position="94"/>
        <end position="123"/>
    </location>
</feature>
<name>A0A6L7I015_9GAMM</name>
<reference evidence="2 3" key="1">
    <citation type="submission" date="2019-12" db="EMBL/GenBank/DDBJ databases">
        <title>Shewanella insulae sp. nov., isolated from a tidal flat.</title>
        <authorList>
            <person name="Yoon J.-H."/>
        </authorList>
    </citation>
    <scope>NUCLEOTIDE SEQUENCE [LARGE SCALE GENOMIC DNA]</scope>
    <source>
        <strain evidence="2 3">JBTF-M18</strain>
    </source>
</reference>
<evidence type="ECO:0000256" key="1">
    <source>
        <dbReference type="SAM" id="Phobius"/>
    </source>
</evidence>
<keyword evidence="1" id="KW-0472">Membrane</keyword>